<name>A0A292ZCS4_SPHSA</name>
<evidence type="ECO:0000313" key="2">
    <source>
        <dbReference type="EMBL" id="GAY20639.1"/>
    </source>
</evidence>
<dbReference type="Pfam" id="PF24720">
    <property type="entry name" value="DUF7673"/>
    <property type="match status" value="1"/>
</dbReference>
<reference evidence="2 3" key="1">
    <citation type="journal article" date="2013" name="Biodegradation">
        <title>Occurrence of 4-tert-butylphenol (4-t-BP) biodegradation in an aquatic sample caused by the presence of Spirodela polyrrhiza and isolation of a 4-t-BP-utilizing bacterium.</title>
        <authorList>
            <person name="Ogata Y."/>
            <person name="Toyama T."/>
            <person name="Yu N."/>
            <person name="Wang X."/>
            <person name="Sei K."/>
            <person name="Ike M."/>
        </authorList>
    </citation>
    <scope>NUCLEOTIDE SEQUENCE [LARGE SCALE GENOMIC DNA]</scope>
    <source>
        <strain evidence="2 3">OMI</strain>
    </source>
</reference>
<comment type="caution">
    <text evidence="2">The sequence shown here is derived from an EMBL/GenBank/DDBJ whole genome shotgun (WGS) entry which is preliminary data.</text>
</comment>
<gene>
    <name evidence="2" type="ORF">SFOMI_1169</name>
</gene>
<sequence>MSAQEAVTDGPFGKRAVQNALRYLIDVARSDNGQARRVANFLLAWWNGDDCGHFPIADLFGVDVTHMTTIIGFLGQHEGAIYPDAFARKAEMIELVHCRRDFNND</sequence>
<dbReference type="Proteomes" id="UP000221538">
    <property type="component" value="Unassembled WGS sequence"/>
</dbReference>
<dbReference type="EMBL" id="BEWI01000031">
    <property type="protein sequence ID" value="GAY20639.1"/>
    <property type="molecule type" value="Genomic_DNA"/>
</dbReference>
<reference evidence="2 3" key="2">
    <citation type="journal article" date="2013" name="Environ. Sci. Technol.">
        <title>The 4-tert-butylphenol-utilizing bacterium Sphingobium fuliginis OMI can degrade bisphenols via phenolic ring hydroxylation and meta-cleavage pathway.</title>
        <authorList>
            <person name="Ogata Y."/>
            <person name="Goda S."/>
            <person name="Toyama T."/>
            <person name="Sei K."/>
            <person name="Ike M."/>
        </authorList>
    </citation>
    <scope>NUCLEOTIDE SEQUENCE [LARGE SCALE GENOMIC DNA]</scope>
    <source>
        <strain evidence="2 3">OMI</strain>
    </source>
</reference>
<organism evidence="2 3">
    <name type="scientific">Sphingobium fuliginis (strain ATCC 27551)</name>
    <dbReference type="NCBI Taxonomy" id="336203"/>
    <lineage>
        <taxon>Bacteria</taxon>
        <taxon>Pseudomonadati</taxon>
        <taxon>Pseudomonadota</taxon>
        <taxon>Alphaproteobacteria</taxon>
        <taxon>Sphingomonadales</taxon>
        <taxon>Sphingomonadaceae</taxon>
        <taxon>Sphingobium</taxon>
    </lineage>
</organism>
<feature type="domain" description="DUF7673" evidence="1">
    <location>
        <begin position="19"/>
        <end position="98"/>
    </location>
</feature>
<protein>
    <recommendedName>
        <fullName evidence="1">DUF7673 domain-containing protein</fullName>
    </recommendedName>
</protein>
<evidence type="ECO:0000259" key="1">
    <source>
        <dbReference type="Pfam" id="PF24720"/>
    </source>
</evidence>
<dbReference type="AlphaFoldDB" id="A0A292ZCS4"/>
<dbReference type="InterPro" id="IPR056090">
    <property type="entry name" value="DUF7673"/>
</dbReference>
<evidence type="ECO:0000313" key="3">
    <source>
        <dbReference type="Proteomes" id="UP000221538"/>
    </source>
</evidence>
<accession>A0A292ZCS4</accession>
<proteinExistence type="predicted"/>